<dbReference type="PANTHER" id="PTHR43877:SF2">
    <property type="entry name" value="AMINOALKYLPHOSPHONATE N-ACETYLTRANSFERASE-RELATED"/>
    <property type="match status" value="1"/>
</dbReference>
<evidence type="ECO:0000256" key="2">
    <source>
        <dbReference type="ARBA" id="ARBA00023315"/>
    </source>
</evidence>
<dbReference type="CDD" id="cd04301">
    <property type="entry name" value="NAT_SF"/>
    <property type="match status" value="1"/>
</dbReference>
<keyword evidence="5" id="KW-1185">Reference proteome</keyword>
<dbReference type="PANTHER" id="PTHR43877">
    <property type="entry name" value="AMINOALKYLPHOSPHONATE N-ACETYLTRANSFERASE-RELATED-RELATED"/>
    <property type="match status" value="1"/>
</dbReference>
<dbReference type="EMBL" id="FOFG01000016">
    <property type="protein sequence ID" value="SER36752.1"/>
    <property type="molecule type" value="Genomic_DNA"/>
</dbReference>
<dbReference type="InterPro" id="IPR050832">
    <property type="entry name" value="Bact_Acetyltransf"/>
</dbReference>
<sequence>MTSVPSIAGLRLATRGDVAAITDIAVAAYAIYTARIGREPGPVTADYAGLIDRKLVSVLECERRVMGFVVLVPERQTMLLDNIAVHPDAQGRGYGRALLDFAEETAKALSLDTIRLYTNEAMTENIALYARLGYRETHRAEEHGYRRVFMQKSIDPRALSRD</sequence>
<gene>
    <name evidence="4" type="ORF">SAMN05216548_11663</name>
</gene>
<feature type="domain" description="N-acetyltransferase" evidence="3">
    <location>
        <begin position="8"/>
        <end position="155"/>
    </location>
</feature>
<keyword evidence="1 4" id="KW-0808">Transferase</keyword>
<organism evidence="4 5">
    <name type="scientific">Faunimonas pinastri</name>
    <dbReference type="NCBI Taxonomy" id="1855383"/>
    <lineage>
        <taxon>Bacteria</taxon>
        <taxon>Pseudomonadati</taxon>
        <taxon>Pseudomonadota</taxon>
        <taxon>Alphaproteobacteria</taxon>
        <taxon>Hyphomicrobiales</taxon>
        <taxon>Afifellaceae</taxon>
        <taxon>Faunimonas</taxon>
    </lineage>
</organism>
<accession>A0A1H9NLJ0</accession>
<reference evidence="4 5" key="1">
    <citation type="submission" date="2016-10" db="EMBL/GenBank/DDBJ databases">
        <authorList>
            <person name="de Groot N.N."/>
        </authorList>
    </citation>
    <scope>NUCLEOTIDE SEQUENCE [LARGE SCALE GENOMIC DNA]</scope>
    <source>
        <strain evidence="4 5">A52C2</strain>
    </source>
</reference>
<evidence type="ECO:0000256" key="1">
    <source>
        <dbReference type="ARBA" id="ARBA00022679"/>
    </source>
</evidence>
<evidence type="ECO:0000313" key="5">
    <source>
        <dbReference type="Proteomes" id="UP000199647"/>
    </source>
</evidence>
<name>A0A1H9NLJ0_9HYPH</name>
<protein>
    <submittedName>
        <fullName evidence="4">Acetyltransferase (GNAT) family protein</fullName>
    </submittedName>
</protein>
<proteinExistence type="predicted"/>
<dbReference type="Gene3D" id="3.40.630.30">
    <property type="match status" value="1"/>
</dbReference>
<dbReference type="STRING" id="1855383.SAMN05216548_11663"/>
<evidence type="ECO:0000259" key="3">
    <source>
        <dbReference type="PROSITE" id="PS51186"/>
    </source>
</evidence>
<evidence type="ECO:0000313" key="4">
    <source>
        <dbReference type="EMBL" id="SER36752.1"/>
    </source>
</evidence>
<dbReference type="Proteomes" id="UP000199647">
    <property type="component" value="Unassembled WGS sequence"/>
</dbReference>
<dbReference type="SUPFAM" id="SSF55729">
    <property type="entry name" value="Acyl-CoA N-acyltransferases (Nat)"/>
    <property type="match status" value="1"/>
</dbReference>
<dbReference type="Pfam" id="PF13508">
    <property type="entry name" value="Acetyltransf_7"/>
    <property type="match status" value="1"/>
</dbReference>
<dbReference type="InterPro" id="IPR016181">
    <property type="entry name" value="Acyl_CoA_acyltransferase"/>
</dbReference>
<dbReference type="PROSITE" id="PS51186">
    <property type="entry name" value="GNAT"/>
    <property type="match status" value="1"/>
</dbReference>
<dbReference type="AlphaFoldDB" id="A0A1H9NLJ0"/>
<dbReference type="RefSeq" id="WP_238858398.1">
    <property type="nucleotide sequence ID" value="NZ_FOFG01000016.1"/>
</dbReference>
<keyword evidence="2" id="KW-0012">Acyltransferase</keyword>
<dbReference type="GO" id="GO:0016747">
    <property type="term" value="F:acyltransferase activity, transferring groups other than amino-acyl groups"/>
    <property type="evidence" value="ECO:0007669"/>
    <property type="project" value="InterPro"/>
</dbReference>
<dbReference type="InterPro" id="IPR000182">
    <property type="entry name" value="GNAT_dom"/>
</dbReference>